<dbReference type="GO" id="GO:0042796">
    <property type="term" value="P:snRNA transcription by RNA polymerase III"/>
    <property type="evidence" value="ECO:0007669"/>
    <property type="project" value="TreeGrafter"/>
</dbReference>
<dbReference type="EMBL" id="MU826871">
    <property type="protein sequence ID" value="KAJ7370161.1"/>
    <property type="molecule type" value="Genomic_DNA"/>
</dbReference>
<keyword evidence="3" id="KW-0812">Transmembrane</keyword>
<evidence type="ECO:0000313" key="3">
    <source>
        <dbReference type="EMBL" id="KAJ7370161.1"/>
    </source>
</evidence>
<comment type="caution">
    <text evidence="3">The sequence shown here is derived from an EMBL/GenBank/DDBJ whole genome shotgun (WGS) entry which is preliminary data.</text>
</comment>
<dbReference type="GO" id="GO:0045945">
    <property type="term" value="P:positive regulation of transcription by RNA polymerase III"/>
    <property type="evidence" value="ECO:0007669"/>
    <property type="project" value="TreeGrafter"/>
</dbReference>
<dbReference type="PANTHER" id="PTHR14633:SF3">
    <property type="entry name" value="LITTLE ELONGATION COMPLEX SUBUNIT 2"/>
    <property type="match status" value="1"/>
</dbReference>
<gene>
    <name evidence="3" type="primary">ICE2_2</name>
    <name evidence="3" type="ORF">OS493_033786</name>
</gene>
<keyword evidence="4" id="KW-1185">Reference proteome</keyword>
<dbReference type="PANTHER" id="PTHR14633">
    <property type="entry name" value="LITTLE ELONGATION COMPLEX SUBUNIT 2"/>
    <property type="match status" value="1"/>
</dbReference>
<reference evidence="3" key="1">
    <citation type="submission" date="2023-01" db="EMBL/GenBank/DDBJ databases">
        <title>Genome assembly of the deep-sea coral Lophelia pertusa.</title>
        <authorList>
            <person name="Herrera S."/>
            <person name="Cordes E."/>
        </authorList>
    </citation>
    <scope>NUCLEOTIDE SEQUENCE</scope>
    <source>
        <strain evidence="3">USNM1676648</strain>
        <tissue evidence="3">Polyp</tissue>
    </source>
</reference>
<dbReference type="GO" id="GO:0008023">
    <property type="term" value="C:transcription elongation factor complex"/>
    <property type="evidence" value="ECO:0007669"/>
    <property type="project" value="InterPro"/>
</dbReference>
<protein>
    <submittedName>
        <fullName evidence="3">ER membrane protein with type-III transmembrane domains</fullName>
    </submittedName>
</protein>
<organism evidence="3 4">
    <name type="scientific">Desmophyllum pertusum</name>
    <dbReference type="NCBI Taxonomy" id="174260"/>
    <lineage>
        <taxon>Eukaryota</taxon>
        <taxon>Metazoa</taxon>
        <taxon>Cnidaria</taxon>
        <taxon>Anthozoa</taxon>
        <taxon>Hexacorallia</taxon>
        <taxon>Scleractinia</taxon>
        <taxon>Caryophylliina</taxon>
        <taxon>Caryophylliidae</taxon>
        <taxon>Desmophyllum</taxon>
    </lineage>
</organism>
<dbReference type="Pfam" id="PF10505">
    <property type="entry name" value="NARG2_C"/>
    <property type="match status" value="1"/>
</dbReference>
<evidence type="ECO:0000259" key="2">
    <source>
        <dbReference type="Pfam" id="PF10505"/>
    </source>
</evidence>
<evidence type="ECO:0000256" key="1">
    <source>
        <dbReference type="SAM" id="MobiDB-lite"/>
    </source>
</evidence>
<keyword evidence="3" id="KW-0472">Membrane</keyword>
<dbReference type="OrthoDB" id="5984735at2759"/>
<dbReference type="Proteomes" id="UP001163046">
    <property type="component" value="Unassembled WGS sequence"/>
</dbReference>
<dbReference type="GO" id="GO:0042795">
    <property type="term" value="P:snRNA transcription by RNA polymerase II"/>
    <property type="evidence" value="ECO:0007669"/>
    <property type="project" value="TreeGrafter"/>
</dbReference>
<sequence>MRETDSDTRKRRATGQENGIVEQKKSKMAGESGANLPKESVSSSTNEEEKFFVYNLWRFGKLKLLIRCSVDAYRAEPNKPNCFTFFSVLPKLEYQANFGHEKLTCCEIARLWLHCYIRPNTKLICGRINVFNSELLRVDELFVNDILQQGVGFHPAQGMKMVFQVFQALKRLPESKFILSHKSGEIHGCLYKSMLSSSASLKSSYDFHKTRTPVVVNYTEADIPG</sequence>
<dbReference type="AlphaFoldDB" id="A0A9W9YVK5"/>
<evidence type="ECO:0000313" key="4">
    <source>
        <dbReference type="Proteomes" id="UP001163046"/>
    </source>
</evidence>
<dbReference type="InterPro" id="IPR019535">
    <property type="entry name" value="ICE2_C"/>
</dbReference>
<name>A0A9W9YVK5_9CNID</name>
<feature type="domain" description="Little elongation complex subunit 2 C-terminal" evidence="2">
    <location>
        <begin position="44"/>
        <end position="211"/>
    </location>
</feature>
<proteinExistence type="predicted"/>
<accession>A0A9W9YVK5</accession>
<feature type="region of interest" description="Disordered" evidence="1">
    <location>
        <begin position="1"/>
        <end position="41"/>
    </location>
</feature>